<protein>
    <submittedName>
        <fullName evidence="3">Uncharacterized protein</fullName>
    </submittedName>
</protein>
<feature type="coiled-coil region" evidence="1">
    <location>
        <begin position="87"/>
        <end position="162"/>
    </location>
</feature>
<accession>A0ABQ8UEB1</accession>
<dbReference type="Proteomes" id="UP001141327">
    <property type="component" value="Unassembled WGS sequence"/>
</dbReference>
<feature type="region of interest" description="Disordered" evidence="2">
    <location>
        <begin position="26"/>
        <end position="63"/>
    </location>
</feature>
<evidence type="ECO:0000256" key="1">
    <source>
        <dbReference type="SAM" id="Coils"/>
    </source>
</evidence>
<evidence type="ECO:0000313" key="3">
    <source>
        <dbReference type="EMBL" id="KAJ4456438.1"/>
    </source>
</evidence>
<dbReference type="EMBL" id="JAPMOS010000070">
    <property type="protein sequence ID" value="KAJ4456438.1"/>
    <property type="molecule type" value="Genomic_DNA"/>
</dbReference>
<organism evidence="3 4">
    <name type="scientific">Paratrimastix pyriformis</name>
    <dbReference type="NCBI Taxonomy" id="342808"/>
    <lineage>
        <taxon>Eukaryota</taxon>
        <taxon>Metamonada</taxon>
        <taxon>Preaxostyla</taxon>
        <taxon>Paratrimastigidae</taxon>
        <taxon>Paratrimastix</taxon>
    </lineage>
</organism>
<reference evidence="3" key="1">
    <citation type="journal article" date="2022" name="bioRxiv">
        <title>Genomics of Preaxostyla Flagellates Illuminates Evolutionary Transitions and the Path Towards Mitochondrial Loss.</title>
        <authorList>
            <person name="Novak L.V.F."/>
            <person name="Treitli S.C."/>
            <person name="Pyrih J."/>
            <person name="Halakuc P."/>
            <person name="Pipaliya S.V."/>
            <person name="Vacek V."/>
            <person name="Brzon O."/>
            <person name="Soukal P."/>
            <person name="Eme L."/>
            <person name="Dacks J.B."/>
            <person name="Karnkowska A."/>
            <person name="Elias M."/>
            <person name="Hampl V."/>
        </authorList>
    </citation>
    <scope>NUCLEOTIDE SEQUENCE</scope>
    <source>
        <strain evidence="3">RCP-MX</strain>
    </source>
</reference>
<proteinExistence type="predicted"/>
<gene>
    <name evidence="3" type="ORF">PAPYR_8338</name>
</gene>
<evidence type="ECO:0000256" key="2">
    <source>
        <dbReference type="SAM" id="MobiDB-lite"/>
    </source>
</evidence>
<comment type="caution">
    <text evidence="3">The sequence shown here is derived from an EMBL/GenBank/DDBJ whole genome shotgun (WGS) entry which is preliminary data.</text>
</comment>
<keyword evidence="4" id="KW-1185">Reference proteome</keyword>
<evidence type="ECO:0000313" key="4">
    <source>
        <dbReference type="Proteomes" id="UP001141327"/>
    </source>
</evidence>
<sequence>MRGKAVCRRPGFCTYVRVFDPDGVKKAPAPAPAPVTAAPATAAPATAPSAPAPSASAPSAPAPAPEYGPLLVPGPALGKGGGASDAIWHLQQELVEAKERAAEAKERAAEAKERAAEAKERAAEAKERAAAEAKERAAAEAKERAAEANAELTGRLNHLEARLDSLVDPRHAWSPVSDLSGPCGISPPPFLIPVTSYFGPRPMVSTPPPIGALRPIPLKHLPPTAVPMFVTAPTPPAPAATALVPSAPTTAPTAPATASAVAKAWTLKPKVEVPPNSSYVLAGFLLDKEKMVRKVSQVARNLRALLGAQCETLGPDDPIPLNDVAACCVVVVRGPLTRLDTGTFLLASDYYGMKNYVDAGRFKLYSVPSPKDPQTLVEAHFSSVAHCRLPPSHDPLPSG</sequence>
<feature type="compositionally biased region" description="Low complexity" evidence="2">
    <location>
        <begin position="34"/>
        <end position="59"/>
    </location>
</feature>
<keyword evidence="1" id="KW-0175">Coiled coil</keyword>
<name>A0ABQ8UEB1_9EUKA</name>